<evidence type="ECO:0000313" key="3">
    <source>
        <dbReference type="Proteomes" id="UP000736335"/>
    </source>
</evidence>
<sequence length="256" mass="28345">MSLFRKLKQAALGVGRPKLHGKAQLSLHDVPFYELDPLPWWSKKGWTYFFVTADAMITISLADMLWNRWTRAEQVTIESKTASPGQTQHVLRPLWQRVAAVAGLGFASSYLAFMLVIGRSRIIQRAWIIPAAANASISSAPGNTASSTGRQIFFQCVHHRKSQGQLYPYRDCKLHGLAVTTSTKEEREVLMKVDGLRGFYSMSLEGAKINGESVCGGKDGSGLRWARRRLFDAWAVGGGSKPKFRPNFTSGPASLN</sequence>
<keyword evidence="1" id="KW-0472">Membrane</keyword>
<keyword evidence="1" id="KW-1133">Transmembrane helix</keyword>
<organism evidence="2 3">
    <name type="scientific">Thelephora terrestris</name>
    <dbReference type="NCBI Taxonomy" id="56493"/>
    <lineage>
        <taxon>Eukaryota</taxon>
        <taxon>Fungi</taxon>
        <taxon>Dikarya</taxon>
        <taxon>Basidiomycota</taxon>
        <taxon>Agaricomycotina</taxon>
        <taxon>Agaricomycetes</taxon>
        <taxon>Thelephorales</taxon>
        <taxon>Thelephoraceae</taxon>
        <taxon>Thelephora</taxon>
    </lineage>
</organism>
<keyword evidence="3" id="KW-1185">Reference proteome</keyword>
<gene>
    <name evidence="2" type="ORF">BJ322DRAFT_892176</name>
</gene>
<accession>A0A9P6HCE3</accession>
<dbReference type="EMBL" id="WIUZ02000009">
    <property type="protein sequence ID" value="KAF9784057.1"/>
    <property type="molecule type" value="Genomic_DNA"/>
</dbReference>
<evidence type="ECO:0000313" key="2">
    <source>
        <dbReference type="EMBL" id="KAF9784057.1"/>
    </source>
</evidence>
<name>A0A9P6HCE3_9AGAM</name>
<keyword evidence="1" id="KW-0812">Transmembrane</keyword>
<feature type="transmembrane region" description="Helical" evidence="1">
    <location>
        <begin position="94"/>
        <end position="117"/>
    </location>
</feature>
<dbReference type="OrthoDB" id="2607755at2759"/>
<reference evidence="2" key="1">
    <citation type="journal article" date="2020" name="Nat. Commun.">
        <title>Large-scale genome sequencing of mycorrhizal fungi provides insights into the early evolution of symbiotic traits.</title>
        <authorList>
            <person name="Miyauchi S."/>
            <person name="Kiss E."/>
            <person name="Kuo A."/>
            <person name="Drula E."/>
            <person name="Kohler A."/>
            <person name="Sanchez-Garcia M."/>
            <person name="Morin E."/>
            <person name="Andreopoulos B."/>
            <person name="Barry K.W."/>
            <person name="Bonito G."/>
            <person name="Buee M."/>
            <person name="Carver A."/>
            <person name="Chen C."/>
            <person name="Cichocki N."/>
            <person name="Clum A."/>
            <person name="Culley D."/>
            <person name="Crous P.W."/>
            <person name="Fauchery L."/>
            <person name="Girlanda M."/>
            <person name="Hayes R.D."/>
            <person name="Keri Z."/>
            <person name="LaButti K."/>
            <person name="Lipzen A."/>
            <person name="Lombard V."/>
            <person name="Magnuson J."/>
            <person name="Maillard F."/>
            <person name="Murat C."/>
            <person name="Nolan M."/>
            <person name="Ohm R.A."/>
            <person name="Pangilinan J."/>
            <person name="Pereira M.F."/>
            <person name="Perotto S."/>
            <person name="Peter M."/>
            <person name="Pfister S."/>
            <person name="Riley R."/>
            <person name="Sitrit Y."/>
            <person name="Stielow J.B."/>
            <person name="Szollosi G."/>
            <person name="Zifcakova L."/>
            <person name="Stursova M."/>
            <person name="Spatafora J.W."/>
            <person name="Tedersoo L."/>
            <person name="Vaario L.M."/>
            <person name="Yamada A."/>
            <person name="Yan M."/>
            <person name="Wang P."/>
            <person name="Xu J."/>
            <person name="Bruns T."/>
            <person name="Baldrian P."/>
            <person name="Vilgalys R."/>
            <person name="Dunand C."/>
            <person name="Henrissat B."/>
            <person name="Grigoriev I.V."/>
            <person name="Hibbett D."/>
            <person name="Nagy L.G."/>
            <person name="Martin F.M."/>
        </authorList>
    </citation>
    <scope>NUCLEOTIDE SEQUENCE</scope>
    <source>
        <strain evidence="2">UH-Tt-Lm1</strain>
    </source>
</reference>
<dbReference type="Proteomes" id="UP000736335">
    <property type="component" value="Unassembled WGS sequence"/>
</dbReference>
<reference evidence="2" key="2">
    <citation type="submission" date="2020-11" db="EMBL/GenBank/DDBJ databases">
        <authorList>
            <consortium name="DOE Joint Genome Institute"/>
            <person name="Kuo A."/>
            <person name="Miyauchi S."/>
            <person name="Kiss E."/>
            <person name="Drula E."/>
            <person name="Kohler A."/>
            <person name="Sanchez-Garcia M."/>
            <person name="Andreopoulos B."/>
            <person name="Barry K.W."/>
            <person name="Bonito G."/>
            <person name="Buee M."/>
            <person name="Carver A."/>
            <person name="Chen C."/>
            <person name="Cichocki N."/>
            <person name="Clum A."/>
            <person name="Culley D."/>
            <person name="Crous P.W."/>
            <person name="Fauchery L."/>
            <person name="Girlanda M."/>
            <person name="Hayes R."/>
            <person name="Keri Z."/>
            <person name="Labutti K."/>
            <person name="Lipzen A."/>
            <person name="Lombard V."/>
            <person name="Magnuson J."/>
            <person name="Maillard F."/>
            <person name="Morin E."/>
            <person name="Murat C."/>
            <person name="Nolan M."/>
            <person name="Ohm R."/>
            <person name="Pangilinan J."/>
            <person name="Pereira M."/>
            <person name="Perotto S."/>
            <person name="Peter M."/>
            <person name="Riley R."/>
            <person name="Sitrit Y."/>
            <person name="Stielow B."/>
            <person name="Szollosi G."/>
            <person name="Zifcakova L."/>
            <person name="Stursova M."/>
            <person name="Spatafora J.W."/>
            <person name="Tedersoo L."/>
            <person name="Vaario L.-M."/>
            <person name="Yamada A."/>
            <person name="Yan M."/>
            <person name="Wang P."/>
            <person name="Xu J."/>
            <person name="Bruns T."/>
            <person name="Baldrian P."/>
            <person name="Vilgalys R."/>
            <person name="Henrissat B."/>
            <person name="Grigoriev I.V."/>
            <person name="Hibbett D."/>
            <person name="Nagy L.G."/>
            <person name="Martin F.M."/>
        </authorList>
    </citation>
    <scope>NUCLEOTIDE SEQUENCE</scope>
    <source>
        <strain evidence="2">UH-Tt-Lm1</strain>
    </source>
</reference>
<dbReference type="AlphaFoldDB" id="A0A9P6HCE3"/>
<evidence type="ECO:0000256" key="1">
    <source>
        <dbReference type="SAM" id="Phobius"/>
    </source>
</evidence>
<protein>
    <submittedName>
        <fullName evidence="2">Uncharacterized protein</fullName>
    </submittedName>
</protein>
<comment type="caution">
    <text evidence="2">The sequence shown here is derived from an EMBL/GenBank/DDBJ whole genome shotgun (WGS) entry which is preliminary data.</text>
</comment>
<proteinExistence type="predicted"/>